<feature type="domain" description="GIY-YIG" evidence="2">
    <location>
        <begin position="13"/>
        <end position="88"/>
    </location>
</feature>
<keyword evidence="3" id="KW-0255">Endonuclease</keyword>
<dbReference type="Pfam" id="PF01541">
    <property type="entry name" value="GIY-YIG"/>
    <property type="match status" value="1"/>
</dbReference>
<sequence length="110" mass="12626">MRLEPPRSHHISYVPFVYLLRCSDGSFYVGSTRDLEQRLTEHALGVVKGYTSKRRPVELLWSLETDRVDDAAELERQIKGWRRAKRLALVEGRLGDLRALARAGPHSEGR</sequence>
<dbReference type="GO" id="GO:0032259">
    <property type="term" value="P:methylation"/>
    <property type="evidence" value="ECO:0007669"/>
    <property type="project" value="UniProtKB-KW"/>
</dbReference>
<evidence type="ECO:0000313" key="3">
    <source>
        <dbReference type="EMBL" id="SER39145.1"/>
    </source>
</evidence>
<proteinExistence type="inferred from homology"/>
<accession>A0A1H9NU02</accession>
<protein>
    <submittedName>
        <fullName evidence="3">tRNA/rRNA methyltransferase/putative endonuclease</fullName>
    </submittedName>
</protein>
<dbReference type="EMBL" id="FOFA01000021">
    <property type="protein sequence ID" value="SER39145.1"/>
    <property type="molecule type" value="Genomic_DNA"/>
</dbReference>
<dbReference type="SUPFAM" id="SSF82771">
    <property type="entry name" value="GIY-YIG endonuclease"/>
    <property type="match status" value="1"/>
</dbReference>
<dbReference type="InterPro" id="IPR035901">
    <property type="entry name" value="GIY-YIG_endonuc_sf"/>
</dbReference>
<dbReference type="InterPro" id="IPR050190">
    <property type="entry name" value="UPF0213_domain"/>
</dbReference>
<evidence type="ECO:0000259" key="2">
    <source>
        <dbReference type="PROSITE" id="PS50164"/>
    </source>
</evidence>
<keyword evidence="3" id="KW-0808">Transferase</keyword>
<keyword evidence="3" id="KW-0540">Nuclease</keyword>
<keyword evidence="3" id="KW-0489">Methyltransferase</keyword>
<dbReference type="PROSITE" id="PS50164">
    <property type="entry name" value="GIY_YIG"/>
    <property type="match status" value="1"/>
</dbReference>
<dbReference type="AlphaFoldDB" id="A0A1H9NU02"/>
<evidence type="ECO:0000313" key="4">
    <source>
        <dbReference type="Proteomes" id="UP000198504"/>
    </source>
</evidence>
<name>A0A1H9NU02_9ACTN</name>
<dbReference type="STRING" id="1036181.SAMN05421756_1216"/>
<gene>
    <name evidence="3" type="ORF">SAMN05421756_1216</name>
</gene>
<keyword evidence="4" id="KW-1185">Reference proteome</keyword>
<dbReference type="SMART" id="SM00465">
    <property type="entry name" value="GIYc"/>
    <property type="match status" value="1"/>
</dbReference>
<dbReference type="PANTHER" id="PTHR34477:SF1">
    <property type="entry name" value="UPF0213 PROTEIN YHBQ"/>
    <property type="match status" value="1"/>
</dbReference>
<comment type="similarity">
    <text evidence="1">Belongs to the UPF0213 family.</text>
</comment>
<dbReference type="InterPro" id="IPR000305">
    <property type="entry name" value="GIY-YIG_endonuc"/>
</dbReference>
<dbReference type="Proteomes" id="UP000198504">
    <property type="component" value="Unassembled WGS sequence"/>
</dbReference>
<dbReference type="CDD" id="cd10456">
    <property type="entry name" value="GIY-YIG_UPF0213"/>
    <property type="match status" value="1"/>
</dbReference>
<dbReference type="GO" id="GO:0004519">
    <property type="term" value="F:endonuclease activity"/>
    <property type="evidence" value="ECO:0007669"/>
    <property type="project" value="UniProtKB-KW"/>
</dbReference>
<dbReference type="Gene3D" id="3.40.1440.10">
    <property type="entry name" value="GIY-YIG endonuclease"/>
    <property type="match status" value="1"/>
</dbReference>
<evidence type="ECO:0000256" key="1">
    <source>
        <dbReference type="ARBA" id="ARBA00007435"/>
    </source>
</evidence>
<keyword evidence="3" id="KW-0378">Hydrolase</keyword>
<dbReference type="PANTHER" id="PTHR34477">
    <property type="entry name" value="UPF0213 PROTEIN YHBQ"/>
    <property type="match status" value="1"/>
</dbReference>
<reference evidence="4" key="1">
    <citation type="submission" date="2016-10" db="EMBL/GenBank/DDBJ databases">
        <authorList>
            <person name="Varghese N."/>
            <person name="Submissions S."/>
        </authorList>
    </citation>
    <scope>NUCLEOTIDE SEQUENCE [LARGE SCALE GENOMIC DNA]</scope>
    <source>
        <strain evidence="4">CGMCC 4.6856</strain>
    </source>
</reference>
<dbReference type="GO" id="GO:0008168">
    <property type="term" value="F:methyltransferase activity"/>
    <property type="evidence" value="ECO:0007669"/>
    <property type="project" value="UniProtKB-KW"/>
</dbReference>
<organism evidence="3 4">
    <name type="scientific">Microlunatus flavus</name>
    <dbReference type="NCBI Taxonomy" id="1036181"/>
    <lineage>
        <taxon>Bacteria</taxon>
        <taxon>Bacillati</taxon>
        <taxon>Actinomycetota</taxon>
        <taxon>Actinomycetes</taxon>
        <taxon>Propionibacteriales</taxon>
        <taxon>Propionibacteriaceae</taxon>
        <taxon>Microlunatus</taxon>
    </lineage>
</organism>